<accession>A0A7I4YXP2</accession>
<reference evidence="2" key="1">
    <citation type="submission" date="2020-12" db="UniProtKB">
        <authorList>
            <consortium name="WormBaseParasite"/>
        </authorList>
    </citation>
    <scope>IDENTIFICATION</scope>
    <source>
        <strain evidence="2">MHco3</strain>
    </source>
</reference>
<sequence>MGGVELSLKVKNKYIFTQNRAKIRREIVEAVEGKEDILAMESLECMHFIYMDE</sequence>
<dbReference type="Proteomes" id="UP000025227">
    <property type="component" value="Unplaced"/>
</dbReference>
<evidence type="ECO:0000313" key="1">
    <source>
        <dbReference type="Proteomes" id="UP000025227"/>
    </source>
</evidence>
<evidence type="ECO:0000313" key="2">
    <source>
        <dbReference type="WBParaSite" id="HCON_00155739-00001"/>
    </source>
</evidence>
<keyword evidence="1" id="KW-1185">Reference proteome</keyword>
<organism evidence="1 2">
    <name type="scientific">Haemonchus contortus</name>
    <name type="common">Barber pole worm</name>
    <dbReference type="NCBI Taxonomy" id="6289"/>
    <lineage>
        <taxon>Eukaryota</taxon>
        <taxon>Metazoa</taxon>
        <taxon>Ecdysozoa</taxon>
        <taxon>Nematoda</taxon>
        <taxon>Chromadorea</taxon>
        <taxon>Rhabditida</taxon>
        <taxon>Rhabditina</taxon>
        <taxon>Rhabditomorpha</taxon>
        <taxon>Strongyloidea</taxon>
        <taxon>Trichostrongylidae</taxon>
        <taxon>Haemonchus</taxon>
    </lineage>
</organism>
<dbReference type="WBParaSite" id="HCON_00155739-00001">
    <property type="protein sequence ID" value="HCON_00155739-00001"/>
    <property type="gene ID" value="HCON_00155739"/>
</dbReference>
<dbReference type="AlphaFoldDB" id="A0A7I4YXP2"/>
<proteinExistence type="predicted"/>
<dbReference type="OrthoDB" id="10434075at2759"/>
<name>A0A7I4YXP2_HAECO</name>
<protein>
    <submittedName>
        <fullName evidence="2">Transcriptional regulator</fullName>
    </submittedName>
</protein>